<reference evidence="2 3" key="1">
    <citation type="submission" date="2016-07" db="EMBL/GenBank/DDBJ databases">
        <title>Complete genome sequence of Bradyrhizobium icense LMTR 13T, a potential inoculant strain isolated from lima bean (Phaseolus lunatus) in Peru.</title>
        <authorList>
            <person name="Ormeno-Orrillo E."/>
            <person name="Duran D."/>
            <person name="Rogel M.A."/>
            <person name="Rey L."/>
            <person name="Imperial J."/>
            <person name="Ruiz-Argueso T."/>
            <person name="Martinez-Romero E."/>
        </authorList>
    </citation>
    <scope>NUCLEOTIDE SEQUENCE [LARGE SCALE GENOMIC DNA]</scope>
    <source>
        <strain evidence="2 3">LMTR 13</strain>
    </source>
</reference>
<keyword evidence="3" id="KW-1185">Reference proteome</keyword>
<accession>A0A1B1UIV3</accession>
<gene>
    <name evidence="2" type="ORF">LMTR13_23635</name>
</gene>
<organism evidence="2 3">
    <name type="scientific">Bradyrhizobium icense</name>
    <dbReference type="NCBI Taxonomy" id="1274631"/>
    <lineage>
        <taxon>Bacteria</taxon>
        <taxon>Pseudomonadati</taxon>
        <taxon>Pseudomonadota</taxon>
        <taxon>Alphaproteobacteria</taxon>
        <taxon>Hyphomicrobiales</taxon>
        <taxon>Nitrobacteraceae</taxon>
        <taxon>Bradyrhizobium</taxon>
    </lineage>
</organism>
<dbReference type="RefSeq" id="WP_065729910.1">
    <property type="nucleotide sequence ID" value="NZ_CP016428.1"/>
</dbReference>
<dbReference type="AlphaFoldDB" id="A0A1B1UIV3"/>
<dbReference type="OrthoDB" id="7432479at2"/>
<dbReference type="Proteomes" id="UP000092839">
    <property type="component" value="Chromosome"/>
</dbReference>
<protein>
    <submittedName>
        <fullName evidence="2">Uncharacterized protein</fullName>
    </submittedName>
</protein>
<dbReference type="EMBL" id="CP016428">
    <property type="protein sequence ID" value="ANW02708.1"/>
    <property type="molecule type" value="Genomic_DNA"/>
</dbReference>
<proteinExistence type="predicted"/>
<dbReference type="KEGG" id="bic:LMTR13_23635"/>
<evidence type="ECO:0000256" key="1">
    <source>
        <dbReference type="SAM" id="MobiDB-lite"/>
    </source>
</evidence>
<evidence type="ECO:0000313" key="2">
    <source>
        <dbReference type="EMBL" id="ANW02708.1"/>
    </source>
</evidence>
<feature type="region of interest" description="Disordered" evidence="1">
    <location>
        <begin position="1"/>
        <end position="27"/>
    </location>
</feature>
<evidence type="ECO:0000313" key="3">
    <source>
        <dbReference type="Proteomes" id="UP000092839"/>
    </source>
</evidence>
<feature type="compositionally biased region" description="Acidic residues" evidence="1">
    <location>
        <begin position="1"/>
        <end position="10"/>
    </location>
</feature>
<name>A0A1B1UIV3_9BRAD</name>
<sequence length="262" mass="30429">MTDLTEEPDGPTDQPEPNQLNHREEARARRGVLLPVERHLSYEIETHHRKHNWSVERGGLIGRAWIERFCDPKDADYHFQDRKVFFVIERGDRRIAAGTLTIWRGIYDEDGDGWDLEGFVRRGDINSQSEYDMAVAVAKVWGSDDEENWWTDDPFCYGHLCSFDRLVINAKTSADVEAAWQIIDALLKRVRRGMAVMVLKAFPLDYEGGVTAENQPAFERRQRALMRLYQRRIGFEPVPHKALADEGWMLRLFNEGARPDVE</sequence>